<dbReference type="VEuPathDB" id="VectorBase:MDOA008869"/>
<dbReference type="Proteomes" id="UP001652621">
    <property type="component" value="Unplaced"/>
</dbReference>
<sequence length="520" mass="57704">MEIIRKVNLQLLAFVVIILAKSICNAIVCYKCDSISLEACATTLNDTELPLEDCGSTSLWCATAIIDDITYRGCSASTPSIDALYRKTCDINLCNKGVYPPGRMKCHQCSGEGCQLKPMGKPHPCRNFHEEDACFLDIRSATEVYRGCKSDRNHTISDRAIFCDYNGCNDNSSTDSLRCAYCDSQQSQGCKMDLTSKSNITQFEECQMTTTLQSSNTCFIYKNLDHVVRGCSDRHMTDEMRQNKDRLTECTGPDLCNSGNLPFQQCLVCNSETGSDDCRYVPSLIRSTYCGSPEASSCFAVEYQNWHVERGCARPPQRTDINRQYECDMGTECNATPFIRCYQCSTEHYPDCAAWQQPGFLEIEECQQAGANCVIATFADGITKRGCETGQLNCTLNNVLECQSCQGNFCNRGSFPPERLHCYQCGTDANNCKEALADQPTPCARNEFQPTSGAKEGCYEYFSLTQEHSVRGCASNTYEYYKCMLESGSKCKLCKGNGCNGGAMEDTKVSGVVSKINKTK</sequence>
<name>A0A1I8MVH6_MUSDO</name>
<keyword evidence="1" id="KW-0732">Signal</keyword>
<dbReference type="PANTHER" id="PTHR21721">
    <property type="entry name" value="GH09876P-RELATED"/>
    <property type="match status" value="1"/>
</dbReference>
<protein>
    <submittedName>
        <fullName evidence="5">Uncharacterized protein LOC101901289 isoform X1</fullName>
    </submittedName>
</protein>
<dbReference type="eggNOG" id="ENOG502T9E7">
    <property type="taxonomic scope" value="Eukaryota"/>
</dbReference>
<reference evidence="3" key="1">
    <citation type="submission" date="2020-05" db="UniProtKB">
        <authorList>
            <consortium name="EnsemblMetazoa"/>
        </authorList>
    </citation>
    <scope>IDENTIFICATION</scope>
    <source>
        <strain evidence="3">Aabys</strain>
    </source>
</reference>
<dbReference type="EnsemblMetazoa" id="MDOA008869-RB">
    <property type="protein sequence ID" value="MDOA008869-PB"/>
    <property type="gene ID" value="MDOA008869"/>
</dbReference>
<feature type="chain" id="PRO_5044560900" evidence="1">
    <location>
        <begin position="27"/>
        <end position="520"/>
    </location>
</feature>
<gene>
    <name evidence="3" type="primary">101901289</name>
    <name evidence="5" type="synonym">LOC101901289</name>
</gene>
<proteinExistence type="predicted"/>
<organism evidence="3">
    <name type="scientific">Musca domestica</name>
    <name type="common">House fly</name>
    <dbReference type="NCBI Taxonomy" id="7370"/>
    <lineage>
        <taxon>Eukaryota</taxon>
        <taxon>Metazoa</taxon>
        <taxon>Ecdysozoa</taxon>
        <taxon>Arthropoda</taxon>
        <taxon>Hexapoda</taxon>
        <taxon>Insecta</taxon>
        <taxon>Pterygota</taxon>
        <taxon>Neoptera</taxon>
        <taxon>Endopterygota</taxon>
        <taxon>Diptera</taxon>
        <taxon>Brachycera</taxon>
        <taxon>Muscomorpha</taxon>
        <taxon>Muscoidea</taxon>
        <taxon>Muscidae</taxon>
        <taxon>Musca</taxon>
    </lineage>
</organism>
<feature type="signal peptide" evidence="1">
    <location>
        <begin position="1"/>
        <end position="26"/>
    </location>
</feature>
<dbReference type="Pfam" id="PF05444">
    <property type="entry name" value="DUF753"/>
    <property type="match status" value="2"/>
</dbReference>
<accession>A0A1I8MVH6</accession>
<dbReference type="AlphaFoldDB" id="A0A1I8MVH6"/>
<dbReference type="OrthoDB" id="7730284at2759"/>
<feature type="domain" description="DUF753" evidence="2">
    <location>
        <begin position="421"/>
        <end position="500"/>
    </location>
</feature>
<reference evidence="5" key="2">
    <citation type="submission" date="2025-04" db="UniProtKB">
        <authorList>
            <consortium name="RefSeq"/>
        </authorList>
    </citation>
    <scope>IDENTIFICATION</scope>
    <source>
        <strain evidence="5">Aabys</strain>
    </source>
</reference>
<dbReference type="VEuPathDB" id="VectorBase:MDOMA2_017099"/>
<dbReference type="RefSeq" id="XP_011294031.1">
    <property type="nucleotide sequence ID" value="XM_011295729.2"/>
</dbReference>
<evidence type="ECO:0000256" key="1">
    <source>
        <dbReference type="SAM" id="SignalP"/>
    </source>
</evidence>
<dbReference type="GeneID" id="101901289"/>
<keyword evidence="4" id="KW-1185">Reference proteome</keyword>
<evidence type="ECO:0000313" key="4">
    <source>
        <dbReference type="Proteomes" id="UP001652621"/>
    </source>
</evidence>
<dbReference type="KEGG" id="mde:101901289"/>
<dbReference type="PANTHER" id="PTHR21721:SF27">
    <property type="entry name" value="GH09876P"/>
    <property type="match status" value="1"/>
</dbReference>
<dbReference type="InterPro" id="IPR008472">
    <property type="entry name" value="DUF753"/>
</dbReference>
<evidence type="ECO:0000313" key="3">
    <source>
        <dbReference type="EnsemblMetazoa" id="MDOA008869-PB"/>
    </source>
</evidence>
<evidence type="ECO:0000259" key="2">
    <source>
        <dbReference type="Pfam" id="PF05444"/>
    </source>
</evidence>
<evidence type="ECO:0000313" key="5">
    <source>
        <dbReference type="RefSeq" id="XP_011294031.1"/>
    </source>
</evidence>
<feature type="domain" description="DUF753" evidence="2">
    <location>
        <begin position="340"/>
        <end position="411"/>
    </location>
</feature>